<protein>
    <submittedName>
        <fullName evidence="11">Alpha-galactosidase</fullName>
    </submittedName>
</protein>
<dbReference type="SUPFAM" id="SSF56327">
    <property type="entry name" value="LDH C-terminal domain-like"/>
    <property type="match status" value="1"/>
</dbReference>
<keyword evidence="8" id="KW-0119">Carbohydrate metabolism</keyword>
<gene>
    <name evidence="11" type="ORF">SAMN04487950_3435</name>
</gene>
<dbReference type="RefSeq" id="WP_089870775.1">
    <property type="nucleotide sequence ID" value="NZ_FOTC01000004.1"/>
</dbReference>
<dbReference type="SUPFAM" id="SSF51735">
    <property type="entry name" value="NAD(P)-binding Rossmann-fold domains"/>
    <property type="match status" value="1"/>
</dbReference>
<sequence length="483" mass="52940">MHQLQRREHAGSDTATGDVKIGYVGGGSQGWAHTLINDLAQCEDVSGTVALYDVDHEAAAKNAELGNRVVEQEGASGEWTFEAHRSLEEALDGAEFVICSIQDPPDETFVHDIDVPATYGIYQTVADTVGPGGVFRSLRAIPQYRRIAATVRAHCPDAWVINYTNPMTVCTRALYEEYPDINAIGLCHEVFGTQRLLAELAEKYVAEANDVSAEDIDVNVKGVNHFTWVDEAYWQGHDVFQYLDEELAARKPLPGNDPGDFDGESYWINNHQVAFDLYDTFGLLGAAGDRHLAEFVPWYLDIDEPSEIQRWGIRLTPSSARVDDGDGPAKMERYLSGDETFEFKESGEEAVDIVRALLGLEPLKTHVNYPNVGQTPDLTDGAVVETNALITGDRVAPVTAGTLPPEVRSMVQTHVTNQETLVAAGFAGDLDLAFRAFCNDALVTVQPDEAKALFAELVALERDYLTDYDLDDAAVLDAVALDD</sequence>
<dbReference type="AlphaFoldDB" id="A0A1I4GWW6"/>
<reference evidence="12" key="1">
    <citation type="submission" date="2016-10" db="EMBL/GenBank/DDBJ databases">
        <authorList>
            <person name="Varghese N."/>
            <person name="Submissions S."/>
        </authorList>
    </citation>
    <scope>NUCLEOTIDE SEQUENCE [LARGE SCALE GENOMIC DNA]</scope>
    <source>
        <strain evidence="12">CGMCC 1.7738</strain>
    </source>
</reference>
<dbReference type="PANTHER" id="PTHR32092:SF2">
    <property type="entry name" value="ALPHA-GALACTURONIDASE"/>
    <property type="match status" value="1"/>
</dbReference>
<dbReference type="Pfam" id="PF11975">
    <property type="entry name" value="Glyco_hydro_4C"/>
    <property type="match status" value="1"/>
</dbReference>
<dbReference type="PANTHER" id="PTHR32092">
    <property type="entry name" value="6-PHOSPHO-BETA-GLUCOSIDASE-RELATED"/>
    <property type="match status" value="1"/>
</dbReference>
<keyword evidence="5" id="KW-0378">Hydrolase</keyword>
<dbReference type="GO" id="GO:0004553">
    <property type="term" value="F:hydrolase activity, hydrolyzing O-glycosyl compounds"/>
    <property type="evidence" value="ECO:0007669"/>
    <property type="project" value="InterPro"/>
</dbReference>
<evidence type="ECO:0000256" key="9">
    <source>
        <dbReference type="ARBA" id="ARBA00023295"/>
    </source>
</evidence>
<evidence type="ECO:0000256" key="7">
    <source>
        <dbReference type="ARBA" id="ARBA00023211"/>
    </source>
</evidence>
<evidence type="ECO:0000259" key="10">
    <source>
        <dbReference type="Pfam" id="PF11975"/>
    </source>
</evidence>
<evidence type="ECO:0000256" key="8">
    <source>
        <dbReference type="ARBA" id="ARBA00023277"/>
    </source>
</evidence>
<evidence type="ECO:0000256" key="2">
    <source>
        <dbReference type="ARBA" id="ARBA00001936"/>
    </source>
</evidence>
<evidence type="ECO:0000256" key="6">
    <source>
        <dbReference type="ARBA" id="ARBA00023027"/>
    </source>
</evidence>
<dbReference type="GO" id="GO:0046872">
    <property type="term" value="F:metal ion binding"/>
    <property type="evidence" value="ECO:0007669"/>
    <property type="project" value="UniProtKB-KW"/>
</dbReference>
<dbReference type="GO" id="GO:0016616">
    <property type="term" value="F:oxidoreductase activity, acting on the CH-OH group of donors, NAD or NADP as acceptor"/>
    <property type="evidence" value="ECO:0007669"/>
    <property type="project" value="InterPro"/>
</dbReference>
<dbReference type="InterPro" id="IPR053715">
    <property type="entry name" value="GH4_Enzyme_sf"/>
</dbReference>
<comment type="similarity">
    <text evidence="3">Belongs to the glycosyl hydrolase 4 family.</text>
</comment>
<evidence type="ECO:0000256" key="1">
    <source>
        <dbReference type="ARBA" id="ARBA00001911"/>
    </source>
</evidence>
<dbReference type="Proteomes" id="UP000199607">
    <property type="component" value="Unassembled WGS sequence"/>
</dbReference>
<dbReference type="InterPro" id="IPR015955">
    <property type="entry name" value="Lactate_DH/Glyco_Ohase_4_C"/>
</dbReference>
<keyword evidence="6" id="KW-0520">NAD</keyword>
<dbReference type="EMBL" id="FOTC01000004">
    <property type="protein sequence ID" value="SFL33847.1"/>
    <property type="molecule type" value="Genomic_DNA"/>
</dbReference>
<keyword evidence="9" id="KW-0326">Glycosidase</keyword>
<dbReference type="Gene3D" id="3.90.1820.10">
    <property type="entry name" value="AglA-like glucosidase"/>
    <property type="match status" value="1"/>
</dbReference>
<dbReference type="PRINTS" id="PR00732">
    <property type="entry name" value="GLHYDRLASE4"/>
</dbReference>
<evidence type="ECO:0000256" key="5">
    <source>
        <dbReference type="ARBA" id="ARBA00022801"/>
    </source>
</evidence>
<feature type="domain" description="Glycosyl hydrolase family 4 C-terminal" evidence="10">
    <location>
        <begin position="220"/>
        <end position="443"/>
    </location>
</feature>
<evidence type="ECO:0000313" key="12">
    <source>
        <dbReference type="Proteomes" id="UP000199607"/>
    </source>
</evidence>
<dbReference type="GO" id="GO:0005975">
    <property type="term" value="P:carbohydrate metabolic process"/>
    <property type="evidence" value="ECO:0007669"/>
    <property type="project" value="InterPro"/>
</dbReference>
<evidence type="ECO:0000313" key="11">
    <source>
        <dbReference type="EMBL" id="SFL33847.1"/>
    </source>
</evidence>
<evidence type="ECO:0000256" key="3">
    <source>
        <dbReference type="ARBA" id="ARBA00010141"/>
    </source>
</evidence>
<keyword evidence="12" id="KW-1185">Reference proteome</keyword>
<dbReference type="InterPro" id="IPR022616">
    <property type="entry name" value="Glyco_hydro_4_C"/>
</dbReference>
<keyword evidence="4" id="KW-0479">Metal-binding</keyword>
<comment type="cofactor">
    <cofactor evidence="2">
        <name>Mn(2+)</name>
        <dbReference type="ChEBI" id="CHEBI:29035"/>
    </cofactor>
</comment>
<organism evidence="11 12">
    <name type="scientific">Halogranum rubrum</name>
    <dbReference type="NCBI Taxonomy" id="553466"/>
    <lineage>
        <taxon>Archaea</taxon>
        <taxon>Methanobacteriati</taxon>
        <taxon>Methanobacteriota</taxon>
        <taxon>Stenosarchaea group</taxon>
        <taxon>Halobacteria</taxon>
        <taxon>Halobacteriales</taxon>
        <taxon>Haloferacaceae</taxon>
    </lineage>
</organism>
<keyword evidence="7" id="KW-0464">Manganese</keyword>
<comment type="cofactor">
    <cofactor evidence="1">
        <name>NAD(+)</name>
        <dbReference type="ChEBI" id="CHEBI:57540"/>
    </cofactor>
</comment>
<name>A0A1I4GWW6_9EURY</name>
<proteinExistence type="inferred from homology"/>
<evidence type="ECO:0000256" key="4">
    <source>
        <dbReference type="ARBA" id="ARBA00022723"/>
    </source>
</evidence>
<dbReference type="InterPro" id="IPR001088">
    <property type="entry name" value="Glyco_hydro_4"/>
</dbReference>
<dbReference type="InterPro" id="IPR036291">
    <property type="entry name" value="NAD(P)-bd_dom_sf"/>
</dbReference>
<dbReference type="STRING" id="553466.SAMN04487950_3435"/>
<dbReference type="Pfam" id="PF02056">
    <property type="entry name" value="Glyco_hydro_4"/>
    <property type="match status" value="1"/>
</dbReference>
<accession>A0A1I4GWW6</accession>